<dbReference type="EMBL" id="LZDH01000065">
    <property type="protein sequence ID" value="OBS29840.1"/>
    <property type="molecule type" value="Genomic_DNA"/>
</dbReference>
<name>A0A1A6DSR0_9BURK</name>
<comment type="caution">
    <text evidence="2">The sequence shown here is derived from an EMBL/GenBank/DDBJ whole genome shotgun (WGS) entry which is preliminary data.</text>
</comment>
<dbReference type="InterPro" id="IPR037401">
    <property type="entry name" value="SnoaL-like"/>
</dbReference>
<keyword evidence="2" id="KW-0413">Isomerase</keyword>
<feature type="domain" description="SnoaL-like" evidence="1">
    <location>
        <begin position="24"/>
        <end position="126"/>
    </location>
</feature>
<evidence type="ECO:0000313" key="3">
    <source>
        <dbReference type="Proteomes" id="UP000091969"/>
    </source>
</evidence>
<organism evidence="2 3">
    <name type="scientific">Tepidimonas fonticaldi</name>
    <dbReference type="NCBI Taxonomy" id="1101373"/>
    <lineage>
        <taxon>Bacteria</taxon>
        <taxon>Pseudomonadati</taxon>
        <taxon>Pseudomonadota</taxon>
        <taxon>Betaproteobacteria</taxon>
        <taxon>Burkholderiales</taxon>
        <taxon>Tepidimonas</taxon>
    </lineage>
</organism>
<dbReference type="Gene3D" id="3.10.450.50">
    <property type="match status" value="1"/>
</dbReference>
<keyword evidence="3" id="KW-1185">Reference proteome</keyword>
<evidence type="ECO:0000259" key="1">
    <source>
        <dbReference type="Pfam" id="PF12680"/>
    </source>
</evidence>
<sequence length="158" mass="18199">MDTAPHSPATASAHGTAAEPLARVEHFFQTLTPASLSGLDRVYSEDAWFKDPFHEVRGVPAIRAVFEHMYRRLDAPRFVVRDRLGDARQGFLTWDFVFRFRGESGERCIRGSTHLRFAPDGRVHEHRDYWDAAQELYEQLPVLGALMRWLRRRAGAPH</sequence>
<dbReference type="GO" id="GO:0016853">
    <property type="term" value="F:isomerase activity"/>
    <property type="evidence" value="ECO:0007669"/>
    <property type="project" value="UniProtKB-KW"/>
</dbReference>
<gene>
    <name evidence="2" type="ORF">A9O67_08380</name>
</gene>
<reference evidence="2 3" key="1">
    <citation type="submission" date="2016-06" db="EMBL/GenBank/DDBJ databases">
        <title>Genome sequence of Tepidimonas fonticaldi PL17.</title>
        <authorList>
            <person name="Pinnaka A.K."/>
        </authorList>
    </citation>
    <scope>NUCLEOTIDE SEQUENCE [LARGE SCALE GENOMIC DNA]</scope>
    <source>
        <strain evidence="2 3">PL17</strain>
    </source>
</reference>
<proteinExistence type="predicted"/>
<dbReference type="OrthoDB" id="1115105at2"/>
<dbReference type="Proteomes" id="UP000091969">
    <property type="component" value="Unassembled WGS sequence"/>
</dbReference>
<dbReference type="Pfam" id="PF12680">
    <property type="entry name" value="SnoaL_2"/>
    <property type="match status" value="1"/>
</dbReference>
<dbReference type="AlphaFoldDB" id="A0A1A6DSR0"/>
<dbReference type="STRING" id="1101373.A9O67_08380"/>
<accession>A0A1A6DSR0</accession>
<dbReference type="InterPro" id="IPR032710">
    <property type="entry name" value="NTF2-like_dom_sf"/>
</dbReference>
<protein>
    <submittedName>
        <fullName evidence="2">Isomerase</fullName>
    </submittedName>
</protein>
<dbReference type="RefSeq" id="WP_068610094.1">
    <property type="nucleotide sequence ID" value="NZ_LZDH01000065.1"/>
</dbReference>
<evidence type="ECO:0000313" key="2">
    <source>
        <dbReference type="EMBL" id="OBS29840.1"/>
    </source>
</evidence>
<dbReference type="SUPFAM" id="SSF54427">
    <property type="entry name" value="NTF2-like"/>
    <property type="match status" value="1"/>
</dbReference>